<feature type="region of interest" description="Disordered" evidence="3">
    <location>
        <begin position="184"/>
        <end position="206"/>
    </location>
</feature>
<feature type="compositionally biased region" description="Polar residues" evidence="3">
    <location>
        <begin position="272"/>
        <end position="291"/>
    </location>
</feature>
<proteinExistence type="predicted"/>
<feature type="compositionally biased region" description="Low complexity" evidence="3">
    <location>
        <begin position="396"/>
        <end position="406"/>
    </location>
</feature>
<dbReference type="AlphaFoldDB" id="A0AAV1C1A7"/>
<feature type="coiled-coil region" evidence="2">
    <location>
        <begin position="563"/>
        <end position="590"/>
    </location>
</feature>
<feature type="compositionally biased region" description="Polar residues" evidence="3">
    <location>
        <begin position="309"/>
        <end position="323"/>
    </location>
</feature>
<feature type="region of interest" description="Disordered" evidence="3">
    <location>
        <begin position="256"/>
        <end position="367"/>
    </location>
</feature>
<evidence type="ECO:0000256" key="3">
    <source>
        <dbReference type="SAM" id="MobiDB-lite"/>
    </source>
</evidence>
<keyword evidence="1 2" id="KW-0175">Coiled coil</keyword>
<name>A0AAV1C1A7_OLDCO</name>
<accession>A0AAV1C1A7</accession>
<feature type="compositionally biased region" description="Pro residues" evidence="3">
    <location>
        <begin position="351"/>
        <end position="361"/>
    </location>
</feature>
<evidence type="ECO:0000256" key="1">
    <source>
        <dbReference type="ARBA" id="ARBA00023054"/>
    </source>
</evidence>
<dbReference type="InterPro" id="IPR040265">
    <property type="entry name" value="CHUP1/IPGA1-like"/>
</dbReference>
<feature type="compositionally biased region" description="Basic residues" evidence="3">
    <location>
        <begin position="260"/>
        <end position="270"/>
    </location>
</feature>
<evidence type="ECO:0000256" key="2">
    <source>
        <dbReference type="SAM" id="Coils"/>
    </source>
</evidence>
<evidence type="ECO:0000313" key="4">
    <source>
        <dbReference type="EMBL" id="CAI9089459.1"/>
    </source>
</evidence>
<dbReference type="PANTHER" id="PTHR31342">
    <property type="entry name" value="PROTEIN CHUP1, CHLOROPLASTIC"/>
    <property type="match status" value="1"/>
</dbReference>
<sequence>MTMSRTLYTAPLSVLRQSSVKQQAKTGMESFNNDGEVAEMELKNSDGGIGDIMLMLELRKKILNFRNIISFPHCDDSVPIAELIKRTLEDLNQLNPGIVPNIKEMNDISLQQDLSFLNEALKSFGVYWSKSQLSSANSGRSANLSPDVMNSNQLGGHVIQKLDNMIKAGRQNFDIIREKTRKSNVKGSRSEMSLDDIKNTCPSPVSPRSLPADITTLTRVGSFADVSKILPPLIQAAEKCISVNIFRTVPDEFRNEKMDRRHGRNLKRAKSSAAQLQTVTATNDMSGSQNSDLKKKPKIFQLQPIAPPTVTSKSAKAEPTSQTKVPPSPLPVSPPKSSPLVQPPKTNQAAPPGPPPPPPPGGKGSKMLRLRRSDSKLKMSSHMGNLYRSLKRKLEGSNSSGSTSNKTRARVGGSSNAKQGWADALAEITRRSAYFQQIEKDVQKHSQMVIQLKDAISYFKTKDMDELVKFRGDVEKQLEQLTDETQVLARFEGFPTKKLEYLRAAASFHSKLEGMALELKNWKIEPPLDQLLDKVEKYFNKVKSLDFRPFLVTMQPFFFSIKEQKVNDIMKQIKGEIEALERTKDEDLKHFKDHDIDFDFKVMVRIKELMVDVSSGSMELALQERRKADETRRLAHIRLLWKAFQLAFRVYTFAGGQDDRADRLTKELGQVLDAIPQN</sequence>
<gene>
    <name evidence="4" type="ORF">OLC1_LOCUS1799</name>
</gene>
<organism evidence="4 5">
    <name type="scientific">Oldenlandia corymbosa var. corymbosa</name>
    <dbReference type="NCBI Taxonomy" id="529605"/>
    <lineage>
        <taxon>Eukaryota</taxon>
        <taxon>Viridiplantae</taxon>
        <taxon>Streptophyta</taxon>
        <taxon>Embryophyta</taxon>
        <taxon>Tracheophyta</taxon>
        <taxon>Spermatophyta</taxon>
        <taxon>Magnoliopsida</taxon>
        <taxon>eudicotyledons</taxon>
        <taxon>Gunneridae</taxon>
        <taxon>Pentapetalae</taxon>
        <taxon>asterids</taxon>
        <taxon>lamiids</taxon>
        <taxon>Gentianales</taxon>
        <taxon>Rubiaceae</taxon>
        <taxon>Rubioideae</taxon>
        <taxon>Spermacoceae</taxon>
        <taxon>Hedyotis-Oldenlandia complex</taxon>
        <taxon>Oldenlandia</taxon>
    </lineage>
</organism>
<reference evidence="4" key="1">
    <citation type="submission" date="2023-03" db="EMBL/GenBank/DDBJ databases">
        <authorList>
            <person name="Julca I."/>
        </authorList>
    </citation>
    <scope>NUCLEOTIDE SEQUENCE</scope>
</reference>
<feature type="region of interest" description="Disordered" evidence="3">
    <location>
        <begin position="388"/>
        <end position="415"/>
    </location>
</feature>
<protein>
    <submittedName>
        <fullName evidence="4">OLC1v1024033C2</fullName>
    </submittedName>
</protein>
<evidence type="ECO:0000313" key="5">
    <source>
        <dbReference type="Proteomes" id="UP001161247"/>
    </source>
</evidence>
<dbReference type="Proteomes" id="UP001161247">
    <property type="component" value="Chromosome 1"/>
</dbReference>
<feature type="compositionally biased region" description="Pro residues" evidence="3">
    <location>
        <begin position="326"/>
        <end position="337"/>
    </location>
</feature>
<dbReference type="PANTHER" id="PTHR31342:SF16">
    <property type="entry name" value="TALIN_MIDDLE DOMAIN-CONTAINING PROTEIN"/>
    <property type="match status" value="1"/>
</dbReference>
<keyword evidence="5" id="KW-1185">Reference proteome</keyword>
<dbReference type="EMBL" id="OX459118">
    <property type="protein sequence ID" value="CAI9089459.1"/>
    <property type="molecule type" value="Genomic_DNA"/>
</dbReference>